<keyword evidence="3" id="KW-1185">Reference proteome</keyword>
<protein>
    <submittedName>
        <fullName evidence="2">Uncharacterized protein</fullName>
    </submittedName>
</protein>
<dbReference type="AlphaFoldDB" id="A0A7H0LNM0"/>
<gene>
    <name evidence="2" type="ORF">H3Z74_09045</name>
</gene>
<evidence type="ECO:0000313" key="3">
    <source>
        <dbReference type="Proteomes" id="UP000516148"/>
    </source>
</evidence>
<dbReference type="RefSeq" id="WP_187763556.1">
    <property type="nucleotide sequence ID" value="NZ_CP061038.1"/>
</dbReference>
<evidence type="ECO:0000256" key="1">
    <source>
        <dbReference type="SAM" id="SignalP"/>
    </source>
</evidence>
<proteinExistence type="predicted"/>
<organism evidence="2 3">
    <name type="scientific">Sphingomonas alpina</name>
    <dbReference type="NCBI Taxonomy" id="653931"/>
    <lineage>
        <taxon>Bacteria</taxon>
        <taxon>Pseudomonadati</taxon>
        <taxon>Pseudomonadota</taxon>
        <taxon>Alphaproteobacteria</taxon>
        <taxon>Sphingomonadales</taxon>
        <taxon>Sphingomonadaceae</taxon>
        <taxon>Sphingomonas</taxon>
    </lineage>
</organism>
<accession>A0A7H0LNM0</accession>
<dbReference type="EMBL" id="CP061038">
    <property type="protein sequence ID" value="QNQ11273.1"/>
    <property type="molecule type" value="Genomic_DNA"/>
</dbReference>
<feature type="chain" id="PRO_5028950746" evidence="1">
    <location>
        <begin position="26"/>
        <end position="178"/>
    </location>
</feature>
<feature type="signal peptide" evidence="1">
    <location>
        <begin position="1"/>
        <end position="25"/>
    </location>
</feature>
<reference evidence="2 3" key="1">
    <citation type="submission" date="2020-09" db="EMBL/GenBank/DDBJ databases">
        <title>Sphingomonas sp., a new species isolated from pork steak.</title>
        <authorList>
            <person name="Heidler von Heilborn D."/>
        </authorList>
    </citation>
    <scope>NUCLEOTIDE SEQUENCE [LARGE SCALE GENOMIC DNA]</scope>
    <source>
        <strain evidence="3">S8-3T</strain>
    </source>
</reference>
<sequence length="178" mass="18549">MTKRRIGLTAAITLWAGMGATGVQAAEAAAKPCVTPAEASGLMLFIAPDAIKAVGETCATVLPADALLRQTSGAFIDKYRAEADSAWPSAKAALAKIAGDEMKPALENDSFKPMIASLMAPVIAKDIKPKDCAQIDRIVTLIAPLPPRNAAELIVTLVQLSGEKKENSKLPVCPAGRN</sequence>
<dbReference type="KEGG" id="spap:H3Z74_09045"/>
<dbReference type="Proteomes" id="UP000516148">
    <property type="component" value="Chromosome"/>
</dbReference>
<name>A0A7H0LNM0_9SPHN</name>
<evidence type="ECO:0000313" key="2">
    <source>
        <dbReference type="EMBL" id="QNQ11273.1"/>
    </source>
</evidence>
<keyword evidence="1" id="KW-0732">Signal</keyword>